<accession>A0A067S3T4</accession>
<organism evidence="2 3">
    <name type="scientific">Galerina marginata (strain CBS 339.88)</name>
    <dbReference type="NCBI Taxonomy" id="685588"/>
    <lineage>
        <taxon>Eukaryota</taxon>
        <taxon>Fungi</taxon>
        <taxon>Dikarya</taxon>
        <taxon>Basidiomycota</taxon>
        <taxon>Agaricomycotina</taxon>
        <taxon>Agaricomycetes</taxon>
        <taxon>Agaricomycetidae</taxon>
        <taxon>Agaricales</taxon>
        <taxon>Agaricineae</taxon>
        <taxon>Strophariaceae</taxon>
        <taxon>Galerina</taxon>
    </lineage>
</organism>
<sequence length="601" mass="65869">MPARTVFQGLRLEFLMKNLKDYSDAVTQGTKEDFLKDIMRRFFKRFPPQLALSQEPSKDDLAAVDDSKPDPEPEVPKENSLSPQDYATAVGELTERSALIKLRTGQVARWFAYRHEKSHGSSDAINPENPITILMARLTGHSTTKPRKPIAYNSWAKENKAALFNKLPEKERRKWEKDAEKAHKVLLEGWEQALRRPASTDPEARQRCIDSIAGFMQPILDLVVEFTGMPSSFIMGGPEPADQGRLNIISLHSGVVKGPVSLTFPQAERTSYKEKILPAFSDFLKKCFSPQDCRDAALPIADSSMLRLFEDDTAAVLVSGLTTPSVSVSVSAPPAVSSSHPTSSTVASAVQALPSPITVVAPAASSSADARPLEPSRKKQGSADGGKKHSAADTDDKVEGAKRRKTVGKENTTESDVRGKKRKSRIEGSDAPPAKRGKHTSSKQASSSSTVPATKSSKQTSSLTVVPPTNSQPFIKDAVKMFSSGKFGEEWDAAIATWLRFEHTYAHKSSTKIRFAANLRPVAVGDWIQRARSIKWRPAELDEGGEWDALNKPGANGWVSVIAALFFWGDALGDTQSVSWTRAVEDVTWVLEQMCSEHNSK</sequence>
<dbReference type="OrthoDB" id="3033067at2759"/>
<dbReference type="Proteomes" id="UP000027222">
    <property type="component" value="Unassembled WGS sequence"/>
</dbReference>
<gene>
    <name evidence="2" type="ORF">GALMADRAFT_81806</name>
</gene>
<evidence type="ECO:0000256" key="1">
    <source>
        <dbReference type="SAM" id="MobiDB-lite"/>
    </source>
</evidence>
<feature type="region of interest" description="Disordered" evidence="1">
    <location>
        <begin position="54"/>
        <end position="83"/>
    </location>
</feature>
<name>A0A067S3T4_GALM3</name>
<evidence type="ECO:0000313" key="3">
    <source>
        <dbReference type="Proteomes" id="UP000027222"/>
    </source>
</evidence>
<reference evidence="3" key="1">
    <citation type="journal article" date="2014" name="Proc. Natl. Acad. Sci. U.S.A.">
        <title>Extensive sampling of basidiomycete genomes demonstrates inadequacy of the white-rot/brown-rot paradigm for wood decay fungi.</title>
        <authorList>
            <person name="Riley R."/>
            <person name="Salamov A.A."/>
            <person name="Brown D.W."/>
            <person name="Nagy L.G."/>
            <person name="Floudas D."/>
            <person name="Held B.W."/>
            <person name="Levasseur A."/>
            <person name="Lombard V."/>
            <person name="Morin E."/>
            <person name="Otillar R."/>
            <person name="Lindquist E.A."/>
            <person name="Sun H."/>
            <person name="LaButti K.M."/>
            <person name="Schmutz J."/>
            <person name="Jabbour D."/>
            <person name="Luo H."/>
            <person name="Baker S.E."/>
            <person name="Pisabarro A.G."/>
            <person name="Walton J.D."/>
            <person name="Blanchette R.A."/>
            <person name="Henrissat B."/>
            <person name="Martin F."/>
            <person name="Cullen D."/>
            <person name="Hibbett D.S."/>
            <person name="Grigoriev I.V."/>
        </authorList>
    </citation>
    <scope>NUCLEOTIDE SEQUENCE [LARGE SCALE GENOMIC DNA]</scope>
    <source>
        <strain evidence="3">CBS 339.88</strain>
    </source>
</reference>
<dbReference type="HOGENOM" id="CLU_015055_0_0_1"/>
<feature type="compositionally biased region" description="Basic and acidic residues" evidence="1">
    <location>
        <begin position="385"/>
        <end position="418"/>
    </location>
</feature>
<feature type="region of interest" description="Disordered" evidence="1">
    <location>
        <begin position="363"/>
        <end position="470"/>
    </location>
</feature>
<dbReference type="EMBL" id="KL142446">
    <property type="protein sequence ID" value="KDR65475.1"/>
    <property type="molecule type" value="Genomic_DNA"/>
</dbReference>
<feature type="compositionally biased region" description="Polar residues" evidence="1">
    <location>
        <begin position="459"/>
        <end position="470"/>
    </location>
</feature>
<dbReference type="AlphaFoldDB" id="A0A067S3T4"/>
<feature type="compositionally biased region" description="Basic and acidic residues" evidence="1">
    <location>
        <begin position="56"/>
        <end position="77"/>
    </location>
</feature>
<dbReference type="STRING" id="685588.A0A067S3T4"/>
<evidence type="ECO:0000313" key="2">
    <source>
        <dbReference type="EMBL" id="KDR65475.1"/>
    </source>
</evidence>
<protein>
    <submittedName>
        <fullName evidence="2">Uncharacterized protein</fullName>
    </submittedName>
</protein>
<feature type="compositionally biased region" description="Low complexity" evidence="1">
    <location>
        <begin position="442"/>
        <end position="458"/>
    </location>
</feature>
<keyword evidence="3" id="KW-1185">Reference proteome</keyword>
<proteinExistence type="predicted"/>